<name>A0ABY4RLS0_9BACL</name>
<dbReference type="PANTHER" id="PTHR28004:SF2">
    <property type="entry name" value="D-SERINE DEHYDRATASE"/>
    <property type="match status" value="1"/>
</dbReference>
<dbReference type="GO" id="GO:0043876">
    <property type="term" value="F:D-threonine aldolase activity"/>
    <property type="evidence" value="ECO:0007669"/>
    <property type="project" value="UniProtKB-EC"/>
</dbReference>
<accession>A0ABY4RLS0</accession>
<evidence type="ECO:0000256" key="1">
    <source>
        <dbReference type="ARBA" id="ARBA00005323"/>
    </source>
</evidence>
<dbReference type="InterPro" id="IPR026956">
    <property type="entry name" value="D-ser_dehydrat-like_dom"/>
</dbReference>
<feature type="domain" description="D-serine dehydratase-like" evidence="3">
    <location>
        <begin position="258"/>
        <end position="358"/>
    </location>
</feature>
<dbReference type="InterPro" id="IPR001608">
    <property type="entry name" value="Ala_racemase_N"/>
</dbReference>
<gene>
    <name evidence="4" type="ORF">SK3146_02629</name>
</gene>
<dbReference type="InterPro" id="IPR051466">
    <property type="entry name" value="D-amino_acid_metab_enzyme"/>
</dbReference>
<dbReference type="Pfam" id="PF14031">
    <property type="entry name" value="D-ser_dehydrat"/>
    <property type="match status" value="1"/>
</dbReference>
<keyword evidence="5" id="KW-1185">Reference proteome</keyword>
<dbReference type="PANTHER" id="PTHR28004">
    <property type="entry name" value="ZGC:162816-RELATED"/>
    <property type="match status" value="1"/>
</dbReference>
<proteinExistence type="inferred from homology"/>
<dbReference type="Gene3D" id="3.20.20.10">
    <property type="entry name" value="Alanine racemase"/>
    <property type="match status" value="1"/>
</dbReference>
<organism evidence="4 5">
    <name type="scientific">Paenibacillus konkukensis</name>
    <dbReference type="NCBI Taxonomy" id="2020716"/>
    <lineage>
        <taxon>Bacteria</taxon>
        <taxon>Bacillati</taxon>
        <taxon>Bacillota</taxon>
        <taxon>Bacilli</taxon>
        <taxon>Bacillales</taxon>
        <taxon>Paenibacillaceae</taxon>
        <taxon>Paenibacillus</taxon>
    </lineage>
</organism>
<comment type="similarity">
    <text evidence="1">Belongs to the DSD1 family.</text>
</comment>
<evidence type="ECO:0000313" key="5">
    <source>
        <dbReference type="Proteomes" id="UP001057134"/>
    </source>
</evidence>
<sequence>MTDSKPMSGMPETPCVIIDAERMNRNIQTMAEVARKHNVRLRPHAKTHKIPDVAKLQLEAGAVGITVAKVSEAEVMAEHGIADIFIAYPLVAPGKIERAAALSRRIRLILGVDSDEGAARMNETAGRLGVQLTVRLEIDTGLRRSGVPYDDAAALAARIHALEHLKLTGIYTFRGALLQQRPTLDLADAGEEEGRIMVQLAERMRAQGIPIADVSVGSTPTGAYAAAVEGVTEIRPGTYVYQDRMQARFGVCGLEDCAGSVLVTVVSRPSPDLAVIDGGSKTFATDVQPNSAPLMLEGFGHVVGYEDAVLERMSEEHGMLRLGPEAQRKGLKVGDRISVIPNHICSTVNLHNRVLFRQGDVLEPKRVAGRGMLE</sequence>
<evidence type="ECO:0000256" key="2">
    <source>
        <dbReference type="ARBA" id="ARBA00023239"/>
    </source>
</evidence>
<dbReference type="EC" id="4.1.2.42" evidence="4"/>
<dbReference type="SUPFAM" id="SSF51419">
    <property type="entry name" value="PLP-binding barrel"/>
    <property type="match status" value="1"/>
</dbReference>
<dbReference type="Pfam" id="PF01168">
    <property type="entry name" value="Ala_racemase_N"/>
    <property type="match status" value="1"/>
</dbReference>
<keyword evidence="2 4" id="KW-0456">Lyase</keyword>
<dbReference type="Proteomes" id="UP001057134">
    <property type="component" value="Chromosome"/>
</dbReference>
<dbReference type="Gene3D" id="2.40.37.20">
    <property type="entry name" value="D-serine dehydratase-like domain"/>
    <property type="match status" value="1"/>
</dbReference>
<evidence type="ECO:0000259" key="3">
    <source>
        <dbReference type="SMART" id="SM01119"/>
    </source>
</evidence>
<dbReference type="SMART" id="SM01119">
    <property type="entry name" value="D-ser_dehydrat"/>
    <property type="match status" value="1"/>
</dbReference>
<reference evidence="4" key="2">
    <citation type="journal article" date="2021" name="J Anim Sci Technol">
        <title>Complete genome sequence of Paenibacillus konkukensis sp. nov. SK3146 as a potential probiotic strain.</title>
        <authorList>
            <person name="Jung H.I."/>
            <person name="Park S."/>
            <person name="Niu K.M."/>
            <person name="Lee S.W."/>
            <person name="Kothari D."/>
            <person name="Yi K.J."/>
            <person name="Kim S.K."/>
        </authorList>
    </citation>
    <scope>NUCLEOTIDE SEQUENCE</scope>
    <source>
        <strain evidence="4">SK3146</strain>
    </source>
</reference>
<dbReference type="InterPro" id="IPR042208">
    <property type="entry name" value="D-ser_dehydrat-like_sf"/>
</dbReference>
<dbReference type="InterPro" id="IPR029066">
    <property type="entry name" value="PLP-binding_barrel"/>
</dbReference>
<evidence type="ECO:0000313" key="4">
    <source>
        <dbReference type="EMBL" id="UQZ83442.1"/>
    </source>
</evidence>
<reference evidence="4" key="1">
    <citation type="submission" date="2018-02" db="EMBL/GenBank/DDBJ databases">
        <authorList>
            <person name="Kim S.-K."/>
            <person name="Jung H.-I."/>
            <person name="Lee S.-W."/>
        </authorList>
    </citation>
    <scope>NUCLEOTIDE SEQUENCE</scope>
    <source>
        <strain evidence="4">SK3146</strain>
    </source>
</reference>
<dbReference type="EMBL" id="CP027059">
    <property type="protein sequence ID" value="UQZ83442.1"/>
    <property type="molecule type" value="Genomic_DNA"/>
</dbReference>
<protein>
    <submittedName>
        <fullName evidence="4">D-threonine aldolase</fullName>
        <ecNumber evidence="4">4.1.2.42</ecNumber>
    </submittedName>
</protein>